<organism evidence="1 2">
    <name type="scientific">Parvularcula maris</name>
    <dbReference type="NCBI Taxonomy" id="2965077"/>
    <lineage>
        <taxon>Bacteria</taxon>
        <taxon>Pseudomonadati</taxon>
        <taxon>Pseudomonadota</taxon>
        <taxon>Alphaproteobacteria</taxon>
        <taxon>Parvularculales</taxon>
        <taxon>Parvularculaceae</taxon>
        <taxon>Parvularcula</taxon>
    </lineage>
</organism>
<dbReference type="EMBL" id="JANIBC010000008">
    <property type="protein sequence ID" value="MCQ8185832.1"/>
    <property type="molecule type" value="Genomic_DNA"/>
</dbReference>
<name>A0A9X2LA28_9PROT</name>
<comment type="caution">
    <text evidence="1">The sequence shown here is derived from an EMBL/GenBank/DDBJ whole genome shotgun (WGS) entry which is preliminary data.</text>
</comment>
<dbReference type="Pfam" id="PF06620">
    <property type="entry name" value="DUF1150"/>
    <property type="match status" value="1"/>
</dbReference>
<dbReference type="RefSeq" id="WP_256619723.1">
    <property type="nucleotide sequence ID" value="NZ_JANIBC010000008.1"/>
</dbReference>
<sequence length="79" mass="9322">MNQQTIEKQDRRVCYVREVFAKDVREDIERELESKYAFEDDSVLWALHADDGSRIALMSDREIAFAAARQHEMMPHSVH</sequence>
<dbReference type="Proteomes" id="UP001142610">
    <property type="component" value="Unassembled WGS sequence"/>
</dbReference>
<evidence type="ECO:0000313" key="1">
    <source>
        <dbReference type="EMBL" id="MCQ8185832.1"/>
    </source>
</evidence>
<proteinExistence type="predicted"/>
<keyword evidence="2" id="KW-1185">Reference proteome</keyword>
<dbReference type="AlphaFoldDB" id="A0A9X2LA28"/>
<protein>
    <submittedName>
        <fullName evidence="1">DUF1150 domain-containing protein</fullName>
    </submittedName>
</protein>
<gene>
    <name evidence="1" type="ORF">NOG11_10555</name>
</gene>
<reference evidence="1" key="1">
    <citation type="submission" date="2022-07" db="EMBL/GenBank/DDBJ databases">
        <title>Parvularcula maris sp. nov., an algicidal bacterium isolated from seawater.</title>
        <authorList>
            <person name="Li F."/>
        </authorList>
    </citation>
    <scope>NUCLEOTIDE SEQUENCE</scope>
    <source>
        <strain evidence="1">BGMRC 0090</strain>
    </source>
</reference>
<evidence type="ECO:0000313" key="2">
    <source>
        <dbReference type="Proteomes" id="UP001142610"/>
    </source>
</evidence>
<accession>A0A9X2LA28</accession>
<dbReference type="InterPro" id="IPR009531">
    <property type="entry name" value="DUF1150"/>
</dbReference>